<evidence type="ECO:0000313" key="3">
    <source>
        <dbReference type="EnsemblPlants" id="KRH12912"/>
    </source>
</evidence>
<reference evidence="2 3" key="1">
    <citation type="journal article" date="2010" name="Nature">
        <title>Genome sequence of the palaeopolyploid soybean.</title>
        <authorList>
            <person name="Schmutz J."/>
            <person name="Cannon S.B."/>
            <person name="Schlueter J."/>
            <person name="Ma J."/>
            <person name="Mitros T."/>
            <person name="Nelson W."/>
            <person name="Hyten D.L."/>
            <person name="Song Q."/>
            <person name="Thelen J.J."/>
            <person name="Cheng J."/>
            <person name="Xu D."/>
            <person name="Hellsten U."/>
            <person name="May G.D."/>
            <person name="Yu Y."/>
            <person name="Sakurai T."/>
            <person name="Umezawa T."/>
            <person name="Bhattacharyya M.K."/>
            <person name="Sandhu D."/>
            <person name="Valliyodan B."/>
            <person name="Lindquist E."/>
            <person name="Peto M."/>
            <person name="Grant D."/>
            <person name="Shu S."/>
            <person name="Goodstein D."/>
            <person name="Barry K."/>
            <person name="Futrell-Griggs M."/>
            <person name="Abernathy B."/>
            <person name="Du J."/>
            <person name="Tian Z."/>
            <person name="Zhu L."/>
            <person name="Gill N."/>
            <person name="Joshi T."/>
            <person name="Libault M."/>
            <person name="Sethuraman A."/>
            <person name="Zhang X.-C."/>
            <person name="Shinozaki K."/>
            <person name="Nguyen H.T."/>
            <person name="Wing R.A."/>
            <person name="Cregan P."/>
            <person name="Specht J."/>
            <person name="Grimwood J."/>
            <person name="Rokhsar D."/>
            <person name="Stacey G."/>
            <person name="Shoemaker R.C."/>
            <person name="Jackson S.A."/>
        </authorList>
    </citation>
    <scope>NUCLEOTIDE SEQUENCE</scope>
    <source>
        <strain evidence="3">cv. Williams 82</strain>
        <tissue evidence="2">Callus</tissue>
    </source>
</reference>
<name>A0A0R0G3Q8_SOYBN</name>
<dbReference type="EnsemblPlants" id="KRH12912">
    <property type="protein sequence ID" value="KRH12912"/>
    <property type="gene ID" value="GLYMA_15G204200"/>
</dbReference>
<dbReference type="STRING" id="3847.A0A0R0G3Q8"/>
<sequence>MDTRLRVIGDPMNGVQRGLLHVSIVVQCTFVTKLSNHAAILSFKFDGHFTITRQKYESGPLINYRDGGNRSLRAKDDSTTNEPGDGNCDEGDAQDDETVTPDEIGDGENADELTLDKDAAYSHRIAFKPDVLDQTSYTNMDLDVNKDASS</sequence>
<dbReference type="AlphaFoldDB" id="A0A0R0G3Q8"/>
<feature type="region of interest" description="Disordered" evidence="1">
    <location>
        <begin position="60"/>
        <end position="111"/>
    </location>
</feature>
<feature type="compositionally biased region" description="Acidic residues" evidence="1">
    <location>
        <begin position="87"/>
        <end position="111"/>
    </location>
</feature>
<dbReference type="Proteomes" id="UP000008827">
    <property type="component" value="Chromosome 15"/>
</dbReference>
<dbReference type="InParanoid" id="A0A0R0G3Q8"/>
<organism evidence="2">
    <name type="scientific">Glycine max</name>
    <name type="common">Soybean</name>
    <name type="synonym">Glycine hispida</name>
    <dbReference type="NCBI Taxonomy" id="3847"/>
    <lineage>
        <taxon>Eukaryota</taxon>
        <taxon>Viridiplantae</taxon>
        <taxon>Streptophyta</taxon>
        <taxon>Embryophyta</taxon>
        <taxon>Tracheophyta</taxon>
        <taxon>Spermatophyta</taxon>
        <taxon>Magnoliopsida</taxon>
        <taxon>eudicotyledons</taxon>
        <taxon>Gunneridae</taxon>
        <taxon>Pentapetalae</taxon>
        <taxon>rosids</taxon>
        <taxon>fabids</taxon>
        <taxon>Fabales</taxon>
        <taxon>Fabaceae</taxon>
        <taxon>Papilionoideae</taxon>
        <taxon>50 kb inversion clade</taxon>
        <taxon>NPAAA clade</taxon>
        <taxon>indigoferoid/millettioid clade</taxon>
        <taxon>Phaseoleae</taxon>
        <taxon>Glycine</taxon>
        <taxon>Glycine subgen. Soja</taxon>
    </lineage>
</organism>
<reference evidence="2" key="3">
    <citation type="submission" date="2018-07" db="EMBL/GenBank/DDBJ databases">
        <title>WGS assembly of Glycine max.</title>
        <authorList>
            <person name="Schmutz J."/>
            <person name="Cannon S."/>
            <person name="Schlueter J."/>
            <person name="Ma J."/>
            <person name="Mitros T."/>
            <person name="Nelson W."/>
            <person name="Hyten D."/>
            <person name="Song Q."/>
            <person name="Thelen J."/>
            <person name="Cheng J."/>
            <person name="Xu D."/>
            <person name="Hellsten U."/>
            <person name="May G."/>
            <person name="Yu Y."/>
            <person name="Sakurai T."/>
            <person name="Umezawa T."/>
            <person name="Bhattacharyya M."/>
            <person name="Sandhu D."/>
            <person name="Valliyodan B."/>
            <person name="Lindquist E."/>
            <person name="Peto M."/>
            <person name="Grant D."/>
            <person name="Shu S."/>
            <person name="Goodstein D."/>
            <person name="Barry K."/>
            <person name="Futrell-Griggs M."/>
            <person name="Abernathy B."/>
            <person name="Du J."/>
            <person name="Tian Z."/>
            <person name="Zhu L."/>
            <person name="Gill N."/>
            <person name="Joshi T."/>
            <person name="Libault M."/>
            <person name="Sethuraman A."/>
            <person name="Zhang X."/>
            <person name="Shinozaki K."/>
            <person name="Nguyen H."/>
            <person name="Wing R."/>
            <person name="Cregan P."/>
            <person name="Specht J."/>
            <person name="Grimwood J."/>
            <person name="Rokhsar D."/>
            <person name="Stacey G."/>
            <person name="Shoemaker R."/>
            <person name="Jackson S."/>
        </authorList>
    </citation>
    <scope>NUCLEOTIDE SEQUENCE</scope>
    <source>
        <tissue evidence="2">Callus</tissue>
    </source>
</reference>
<accession>A0A0R0G3Q8</accession>
<keyword evidence="4" id="KW-1185">Reference proteome</keyword>
<gene>
    <name evidence="2" type="ORF">GLYMA_15G204200</name>
</gene>
<proteinExistence type="predicted"/>
<evidence type="ECO:0000256" key="1">
    <source>
        <dbReference type="SAM" id="MobiDB-lite"/>
    </source>
</evidence>
<reference evidence="3" key="2">
    <citation type="submission" date="2018-02" db="UniProtKB">
        <authorList>
            <consortium name="EnsemblPlants"/>
        </authorList>
    </citation>
    <scope>IDENTIFICATION</scope>
    <source>
        <strain evidence="3">Williams 82</strain>
    </source>
</reference>
<dbReference type="Gramene" id="KRH12912">
    <property type="protein sequence ID" value="KRH12912"/>
    <property type="gene ID" value="GLYMA_15G204200"/>
</dbReference>
<evidence type="ECO:0000313" key="4">
    <source>
        <dbReference type="Proteomes" id="UP000008827"/>
    </source>
</evidence>
<protein>
    <submittedName>
        <fullName evidence="2 3">Uncharacterized protein</fullName>
    </submittedName>
</protein>
<dbReference type="EMBL" id="CM000848">
    <property type="protein sequence ID" value="KRH12912.1"/>
    <property type="molecule type" value="Genomic_DNA"/>
</dbReference>
<evidence type="ECO:0000313" key="2">
    <source>
        <dbReference type="EMBL" id="KRH12912.1"/>
    </source>
</evidence>